<proteinExistence type="predicted"/>
<feature type="region of interest" description="Disordered" evidence="1">
    <location>
        <begin position="1"/>
        <end position="22"/>
    </location>
</feature>
<protein>
    <submittedName>
        <fullName evidence="2">Uncharacterized protein</fullName>
    </submittedName>
</protein>
<organism evidence="2">
    <name type="scientific">Sesamum angustifolium</name>
    <dbReference type="NCBI Taxonomy" id="2727405"/>
    <lineage>
        <taxon>Eukaryota</taxon>
        <taxon>Viridiplantae</taxon>
        <taxon>Streptophyta</taxon>
        <taxon>Embryophyta</taxon>
        <taxon>Tracheophyta</taxon>
        <taxon>Spermatophyta</taxon>
        <taxon>Magnoliopsida</taxon>
        <taxon>eudicotyledons</taxon>
        <taxon>Gunneridae</taxon>
        <taxon>Pentapetalae</taxon>
        <taxon>asterids</taxon>
        <taxon>lamiids</taxon>
        <taxon>Lamiales</taxon>
        <taxon>Pedaliaceae</taxon>
        <taxon>Sesamum</taxon>
    </lineage>
</organism>
<dbReference type="EMBL" id="JACGWK010000012">
    <property type="protein sequence ID" value="KAL0323044.1"/>
    <property type="molecule type" value="Genomic_DNA"/>
</dbReference>
<name>A0AAW2LV03_9LAMI</name>
<dbReference type="AlphaFoldDB" id="A0AAW2LV03"/>
<gene>
    <name evidence="2" type="ORF">Sangu_1923700</name>
</gene>
<comment type="caution">
    <text evidence="2">The sequence shown here is derived from an EMBL/GenBank/DDBJ whole genome shotgun (WGS) entry which is preliminary data.</text>
</comment>
<accession>A0AAW2LV03</accession>
<sequence length="60" mass="6154">MAAGSPCPRSTKTRKKSPGRRSLWWLMTPSVRGTRFSPAVGGGGAPAAAAAAELAWAINS</sequence>
<reference evidence="2" key="2">
    <citation type="journal article" date="2024" name="Plant">
        <title>Genomic evolution and insights into agronomic trait innovations of Sesamum species.</title>
        <authorList>
            <person name="Miao H."/>
            <person name="Wang L."/>
            <person name="Qu L."/>
            <person name="Liu H."/>
            <person name="Sun Y."/>
            <person name="Le M."/>
            <person name="Wang Q."/>
            <person name="Wei S."/>
            <person name="Zheng Y."/>
            <person name="Lin W."/>
            <person name="Duan Y."/>
            <person name="Cao H."/>
            <person name="Xiong S."/>
            <person name="Wang X."/>
            <person name="Wei L."/>
            <person name="Li C."/>
            <person name="Ma Q."/>
            <person name="Ju M."/>
            <person name="Zhao R."/>
            <person name="Li G."/>
            <person name="Mu C."/>
            <person name="Tian Q."/>
            <person name="Mei H."/>
            <person name="Zhang T."/>
            <person name="Gao T."/>
            <person name="Zhang H."/>
        </authorList>
    </citation>
    <scope>NUCLEOTIDE SEQUENCE</scope>
    <source>
        <strain evidence="2">G01</strain>
    </source>
</reference>
<evidence type="ECO:0000313" key="2">
    <source>
        <dbReference type="EMBL" id="KAL0323044.1"/>
    </source>
</evidence>
<reference evidence="2" key="1">
    <citation type="submission" date="2020-06" db="EMBL/GenBank/DDBJ databases">
        <authorList>
            <person name="Li T."/>
            <person name="Hu X."/>
            <person name="Zhang T."/>
            <person name="Song X."/>
            <person name="Zhang H."/>
            <person name="Dai N."/>
            <person name="Sheng W."/>
            <person name="Hou X."/>
            <person name="Wei L."/>
        </authorList>
    </citation>
    <scope>NUCLEOTIDE SEQUENCE</scope>
    <source>
        <strain evidence="2">G01</strain>
        <tissue evidence="2">Leaf</tissue>
    </source>
</reference>
<evidence type="ECO:0000256" key="1">
    <source>
        <dbReference type="SAM" id="MobiDB-lite"/>
    </source>
</evidence>